<comment type="caution">
    <text evidence="1">The sequence shown here is derived from an EMBL/GenBank/DDBJ whole genome shotgun (WGS) entry which is preliminary data.</text>
</comment>
<dbReference type="Proteomes" id="UP001519349">
    <property type="component" value="Unassembled WGS sequence"/>
</dbReference>
<protein>
    <submittedName>
        <fullName evidence="1">Ubiquitin carboxyl-hydrolase</fullName>
    </submittedName>
</protein>
<name>A0ABS5AXE1_9STRE</name>
<evidence type="ECO:0000313" key="2">
    <source>
        <dbReference type="Proteomes" id="UP001519349"/>
    </source>
</evidence>
<dbReference type="EMBL" id="QFAY01000013">
    <property type="protein sequence ID" value="MBP2621111.1"/>
    <property type="molecule type" value="Genomic_DNA"/>
</dbReference>
<sequence length="138" mass="15857">MKISKLLLAAFIGFLAIGILSACNLQKKTEQKREVTLTTEEKKVLRKEEEKIALFLLNHYEDVKKIEFVNFYKGGFGTESSISVRVNSTTYIKPITFGAQNGEYVIGYDPDKFHLLEKEIPTKVENLENVEVKYYRGE</sequence>
<keyword evidence="2" id="KW-1185">Reference proteome</keyword>
<accession>A0ABS5AXE1</accession>
<reference evidence="1 2" key="1">
    <citation type="submission" date="2018-05" db="EMBL/GenBank/DDBJ databases">
        <title>Draft genome sequence of Streptococcus panodentis CCUG 70867T.</title>
        <authorList>
            <person name="Salva-Serra F."/>
            <person name="Mendez V."/>
            <person name="Jaen-Luchoro D."/>
            <person name="Gonzales-Siles L."/>
            <person name="Karlsson R."/>
            <person name="Engstrom-Jakobsson H."/>
            <person name="Busquets A."/>
            <person name="Gomila M."/>
            <person name="Pineiro-Iglesias B."/>
            <person name="Bennasar-Figueras A."/>
            <person name="Seeger M."/>
            <person name="Moore E."/>
        </authorList>
    </citation>
    <scope>NUCLEOTIDE SEQUENCE [LARGE SCALE GENOMIC DNA]</scope>
    <source>
        <strain evidence="1 2">CCUG 70867</strain>
    </source>
</reference>
<evidence type="ECO:0000313" key="1">
    <source>
        <dbReference type="EMBL" id="MBP2621111.1"/>
    </source>
</evidence>
<gene>
    <name evidence="1" type="ORF">DHL47_07245</name>
</gene>
<organism evidence="1 2">
    <name type="scientific">Streptococcus panodentis</name>
    <dbReference type="NCBI Taxonomy" id="1581472"/>
    <lineage>
        <taxon>Bacteria</taxon>
        <taxon>Bacillati</taxon>
        <taxon>Bacillota</taxon>
        <taxon>Bacilli</taxon>
        <taxon>Lactobacillales</taxon>
        <taxon>Streptococcaceae</taxon>
        <taxon>Streptococcus</taxon>
    </lineage>
</organism>
<dbReference type="RefSeq" id="WP_209551359.1">
    <property type="nucleotide sequence ID" value="NZ_QFAY01000013.1"/>
</dbReference>
<dbReference type="PROSITE" id="PS51257">
    <property type="entry name" value="PROKAR_LIPOPROTEIN"/>
    <property type="match status" value="1"/>
</dbReference>
<proteinExistence type="predicted"/>